<dbReference type="Proteomes" id="UP001280581">
    <property type="component" value="Unassembled WGS sequence"/>
</dbReference>
<proteinExistence type="predicted"/>
<protein>
    <submittedName>
        <fullName evidence="2">Uncharacterized protein</fullName>
    </submittedName>
</protein>
<accession>A0AAN6M6T1</accession>
<name>A0AAN6M6T1_9PLEO</name>
<keyword evidence="3" id="KW-1185">Reference proteome</keyword>
<dbReference type="AlphaFoldDB" id="A0AAN6M6T1"/>
<evidence type="ECO:0000256" key="1">
    <source>
        <dbReference type="SAM" id="MobiDB-lite"/>
    </source>
</evidence>
<feature type="compositionally biased region" description="Basic and acidic residues" evidence="1">
    <location>
        <begin position="114"/>
        <end position="146"/>
    </location>
</feature>
<evidence type="ECO:0000313" key="3">
    <source>
        <dbReference type="Proteomes" id="UP001280581"/>
    </source>
</evidence>
<feature type="region of interest" description="Disordered" evidence="1">
    <location>
        <begin position="63"/>
        <end position="92"/>
    </location>
</feature>
<reference evidence="2 3" key="1">
    <citation type="submission" date="2021-02" db="EMBL/GenBank/DDBJ databases">
        <title>Genome assembly of Pseudopithomyces chartarum.</title>
        <authorList>
            <person name="Jauregui R."/>
            <person name="Singh J."/>
            <person name="Voisey C."/>
        </authorList>
    </citation>
    <scope>NUCLEOTIDE SEQUENCE [LARGE SCALE GENOMIC DNA]</scope>
    <source>
        <strain evidence="2 3">AGR01</strain>
    </source>
</reference>
<evidence type="ECO:0000313" key="2">
    <source>
        <dbReference type="EMBL" id="KAK3216012.1"/>
    </source>
</evidence>
<feature type="compositionally biased region" description="Basic and acidic residues" evidence="1">
    <location>
        <begin position="81"/>
        <end position="90"/>
    </location>
</feature>
<feature type="region of interest" description="Disordered" evidence="1">
    <location>
        <begin position="108"/>
        <end position="146"/>
    </location>
</feature>
<comment type="caution">
    <text evidence="2">The sequence shown here is derived from an EMBL/GenBank/DDBJ whole genome shotgun (WGS) entry which is preliminary data.</text>
</comment>
<organism evidence="2 3">
    <name type="scientific">Pseudopithomyces chartarum</name>
    <dbReference type="NCBI Taxonomy" id="1892770"/>
    <lineage>
        <taxon>Eukaryota</taxon>
        <taxon>Fungi</taxon>
        <taxon>Dikarya</taxon>
        <taxon>Ascomycota</taxon>
        <taxon>Pezizomycotina</taxon>
        <taxon>Dothideomycetes</taxon>
        <taxon>Pleosporomycetidae</taxon>
        <taxon>Pleosporales</taxon>
        <taxon>Massarineae</taxon>
        <taxon>Didymosphaeriaceae</taxon>
        <taxon>Pseudopithomyces</taxon>
    </lineage>
</organism>
<sequence>MGGRLSMPRGPDGVTEASKPTASPRLSRNRGIINGRVRKHGASAHLDAALLMLLADGHGAPGGLDHGWPPLRLRQNVDTGGKAERAETPRSRRWTVELAQGDTLREALQTDFSRANKDKVTQGEPKVRTERSAEEERLRKMMGKDD</sequence>
<dbReference type="EMBL" id="WVTA01000002">
    <property type="protein sequence ID" value="KAK3216012.1"/>
    <property type="molecule type" value="Genomic_DNA"/>
</dbReference>
<gene>
    <name evidence="2" type="ORF">GRF29_8g1829593</name>
</gene>
<feature type="region of interest" description="Disordered" evidence="1">
    <location>
        <begin position="1"/>
        <end position="30"/>
    </location>
</feature>